<evidence type="ECO:0000313" key="2">
    <source>
        <dbReference type="EMBL" id="GGG92660.1"/>
    </source>
</evidence>
<gene>
    <name evidence="2" type="ORF">GCM10011577_14220</name>
</gene>
<feature type="transmembrane region" description="Helical" evidence="1">
    <location>
        <begin position="151"/>
        <end position="175"/>
    </location>
</feature>
<dbReference type="RefSeq" id="WP_188809668.1">
    <property type="nucleotide sequence ID" value="NZ_BAAAWV010000001.1"/>
</dbReference>
<protein>
    <submittedName>
        <fullName evidence="2">Uncharacterized protein</fullName>
    </submittedName>
</protein>
<evidence type="ECO:0000256" key="1">
    <source>
        <dbReference type="SAM" id="Phobius"/>
    </source>
</evidence>
<keyword evidence="3" id="KW-1185">Reference proteome</keyword>
<organism evidence="2 3">
    <name type="scientific">Pseudarthrobacter polychromogenes</name>
    <dbReference type="NCBI Taxonomy" id="1676"/>
    <lineage>
        <taxon>Bacteria</taxon>
        <taxon>Bacillati</taxon>
        <taxon>Actinomycetota</taxon>
        <taxon>Actinomycetes</taxon>
        <taxon>Micrococcales</taxon>
        <taxon>Micrococcaceae</taxon>
        <taxon>Pseudarthrobacter</taxon>
    </lineage>
</organism>
<feature type="transmembrane region" description="Helical" evidence="1">
    <location>
        <begin position="116"/>
        <end position="139"/>
    </location>
</feature>
<sequence length="215" mass="22215">MTHHIPFPAGAPAHSLDHWLSPELARVSPPNAPSRLRQLADTQGTLAAGWSSAIAGGPVLALAGAFFSAMSGNPAAVLVLAPLGAVLMLLGISSWKRVRARLPNTSRILISRGPGSARGGITMVSVLAVALGGILSLYLPSALAKDDGTAATLVGSFVLLLALLVACIVVPSAVMGRSRQSFRQRVQANPELRSAVEQDLAVWRDPHGNAGYGPL</sequence>
<keyword evidence="1" id="KW-0812">Transmembrane</keyword>
<name>A0ABQ1XF31_9MICC</name>
<keyword evidence="1" id="KW-1133">Transmembrane helix</keyword>
<keyword evidence="1" id="KW-0472">Membrane</keyword>
<accession>A0ABQ1XF31</accession>
<feature type="transmembrane region" description="Helical" evidence="1">
    <location>
        <begin position="45"/>
        <end position="69"/>
    </location>
</feature>
<evidence type="ECO:0000313" key="3">
    <source>
        <dbReference type="Proteomes" id="UP000596938"/>
    </source>
</evidence>
<feature type="transmembrane region" description="Helical" evidence="1">
    <location>
        <begin position="75"/>
        <end position="95"/>
    </location>
</feature>
<dbReference type="EMBL" id="BMKU01000003">
    <property type="protein sequence ID" value="GGG92660.1"/>
    <property type="molecule type" value="Genomic_DNA"/>
</dbReference>
<comment type="caution">
    <text evidence="2">The sequence shown here is derived from an EMBL/GenBank/DDBJ whole genome shotgun (WGS) entry which is preliminary data.</text>
</comment>
<dbReference type="Proteomes" id="UP000596938">
    <property type="component" value="Unassembled WGS sequence"/>
</dbReference>
<proteinExistence type="predicted"/>
<reference evidence="3" key="1">
    <citation type="journal article" date="2019" name="Int. J. Syst. Evol. Microbiol.">
        <title>The Global Catalogue of Microorganisms (GCM) 10K type strain sequencing project: providing services to taxonomists for standard genome sequencing and annotation.</title>
        <authorList>
            <consortium name="The Broad Institute Genomics Platform"/>
            <consortium name="The Broad Institute Genome Sequencing Center for Infectious Disease"/>
            <person name="Wu L."/>
            <person name="Ma J."/>
        </authorList>
    </citation>
    <scope>NUCLEOTIDE SEQUENCE [LARGE SCALE GENOMIC DNA]</scope>
    <source>
        <strain evidence="3">CGMCC 1.1927</strain>
    </source>
</reference>